<dbReference type="InterPro" id="IPR040962">
    <property type="entry name" value="TPR_22"/>
</dbReference>
<keyword evidence="1" id="KW-0677">Repeat</keyword>
<accession>A0A409XFG0</accession>
<dbReference type="STRING" id="93625.A0A409XFG0"/>
<protein>
    <recommendedName>
        <fullName evidence="7">Superkiller protein 3</fullName>
    </recommendedName>
</protein>
<comment type="caution">
    <text evidence="5">The sequence shown here is derived from an EMBL/GenBank/DDBJ whole genome shotgun (WGS) entry which is preliminary data.</text>
</comment>
<feature type="repeat" description="TPR" evidence="3">
    <location>
        <begin position="698"/>
        <end position="731"/>
    </location>
</feature>
<dbReference type="Gene3D" id="1.25.40.10">
    <property type="entry name" value="Tetratricopeptide repeat domain"/>
    <property type="match status" value="4"/>
</dbReference>
<proteinExistence type="predicted"/>
<dbReference type="FunCoup" id="A0A409XFG0">
    <property type="interactions" value="259"/>
</dbReference>
<dbReference type="GO" id="GO:0055087">
    <property type="term" value="C:Ski complex"/>
    <property type="evidence" value="ECO:0007669"/>
    <property type="project" value="InterPro"/>
</dbReference>
<dbReference type="Pfam" id="PF14559">
    <property type="entry name" value="TPR_19"/>
    <property type="match status" value="2"/>
</dbReference>
<keyword evidence="2 3" id="KW-0802">TPR repeat</keyword>
<organism evidence="5 6">
    <name type="scientific">Psilocybe cyanescens</name>
    <dbReference type="NCBI Taxonomy" id="93625"/>
    <lineage>
        <taxon>Eukaryota</taxon>
        <taxon>Fungi</taxon>
        <taxon>Dikarya</taxon>
        <taxon>Basidiomycota</taxon>
        <taxon>Agaricomycotina</taxon>
        <taxon>Agaricomycetes</taxon>
        <taxon>Agaricomycetidae</taxon>
        <taxon>Agaricales</taxon>
        <taxon>Agaricineae</taxon>
        <taxon>Strophariaceae</taxon>
        <taxon>Psilocybe</taxon>
    </lineage>
</organism>
<dbReference type="OrthoDB" id="421075at2759"/>
<evidence type="ECO:0000313" key="6">
    <source>
        <dbReference type="Proteomes" id="UP000283269"/>
    </source>
</evidence>
<dbReference type="PANTHER" id="PTHR15704:SF7">
    <property type="entry name" value="SUPERKILLER COMPLEX PROTEIN 3"/>
    <property type="match status" value="1"/>
</dbReference>
<keyword evidence="6" id="KW-1185">Reference proteome</keyword>
<reference evidence="5 6" key="1">
    <citation type="journal article" date="2018" name="Evol. Lett.">
        <title>Horizontal gene cluster transfer increased hallucinogenic mushroom diversity.</title>
        <authorList>
            <person name="Reynolds H.T."/>
            <person name="Vijayakumar V."/>
            <person name="Gluck-Thaler E."/>
            <person name="Korotkin H.B."/>
            <person name="Matheny P.B."/>
            <person name="Slot J.C."/>
        </authorList>
    </citation>
    <scope>NUCLEOTIDE SEQUENCE [LARGE SCALE GENOMIC DNA]</scope>
    <source>
        <strain evidence="5 6">2631</strain>
    </source>
</reference>
<evidence type="ECO:0000313" key="5">
    <source>
        <dbReference type="EMBL" id="PPQ89538.1"/>
    </source>
</evidence>
<dbReference type="GO" id="GO:0006401">
    <property type="term" value="P:RNA catabolic process"/>
    <property type="evidence" value="ECO:0007669"/>
    <property type="project" value="InterPro"/>
</dbReference>
<dbReference type="Pfam" id="PF18833">
    <property type="entry name" value="TPR_22"/>
    <property type="match status" value="1"/>
</dbReference>
<feature type="region of interest" description="Disordered" evidence="4">
    <location>
        <begin position="1392"/>
        <end position="1417"/>
    </location>
</feature>
<dbReference type="PANTHER" id="PTHR15704">
    <property type="entry name" value="SUPERKILLER 3 PROTEIN-RELATED"/>
    <property type="match status" value="1"/>
</dbReference>
<dbReference type="EMBL" id="NHYD01001859">
    <property type="protein sequence ID" value="PPQ89538.1"/>
    <property type="molecule type" value="Genomic_DNA"/>
</dbReference>
<dbReference type="InterPro" id="IPR019734">
    <property type="entry name" value="TPR_rpt"/>
</dbReference>
<dbReference type="Proteomes" id="UP000283269">
    <property type="component" value="Unassembled WGS sequence"/>
</dbReference>
<evidence type="ECO:0000256" key="3">
    <source>
        <dbReference type="PROSITE-ProRule" id="PRU00339"/>
    </source>
</evidence>
<dbReference type="PROSITE" id="PS50005">
    <property type="entry name" value="TPR"/>
    <property type="match status" value="4"/>
</dbReference>
<sequence length="1446" mass="161103">MSLAKTQLKAARDYISKKDYTNAKKAATQVLDFEPENYNAHVFLALALSETGELDESERIYRKATELNPTQPLAWQGICNLYERQKAWDKQANTFKQLLTLFNKSQDAVKCAEVLQKLIALHRNHGTQSELISGLSYYLPESELYPVLSTLPLPDPTNPTGSTTYEAQDAIHNGFRVLEEVVSLSEKLEEDTFRRELERRRTRLGAPSLDILKKEIFLEIFEKSQILSLYNSILNHPNTSDELRGEVESKQLRYKQRHLFAIPSSNEALKREVSAELDEIIEGIVLLQKADELGWKLFFEEKDCEEISEYDQNHVRQYIRLFPESPLASMFKGYFAYRQESLFQDEEYAEMFVLTDEDPVDAMLNASTKLPDSVLASRLLGDVYLEEKDYESAIKTSKHGLQLLGQLESDTGKSLSRMRTGLQVILGSSLVHFFPPKHHKEATRIVDDILSRSSKNTSALMDRAFILQAASNWKESAAVFDEVLSLLSDDTETGLRAREESAWCRCQLGEYEEGLQELQQVLDALDNFEGEELNSDRARCLWRIGKCNMDIGGTNIQSAYKYFISSLKQDSEFAPAFTSLGIYYLEHTTPPDPIRSSKCLQKAFELDARETIAARRLAEGFANDREWDLVEVVAQRTIDGEGGLNAGLAKAELDVSSRYLPTNSWAWKAVGIVKFHYKDYTAAIQSFQIALRVEPEDQPLWVRLGEAYHKAGRHVAALKALSHALEMNPDDWLCSYTIADVKQSMGLFEESISILDNIRSLRPDEAGILVMLAQAHLDLGRTEDTDGFMIRAEQSFVNAIDVALDMITRIAGFRTMAWKIIADATFQLSSFFVFNNEEALRETLQAISFVASHDLTEQMDKIVPVPSFQEGVPMNGLQIIAVAIHACLSRISLYSVKQTSSSGAWYDLGVALQSWVKRAPPSADIVTAKEKVIEYLKNALQLDASNDIYWVALGNAYFLSHAKAAQHAYIKALEINSKNPRTWINLGLLYFYHGDVELANEAFYRAQVLDSDNALAWVGQFLIATTSGDTAEAFLLLEHAVGLPVPVSEGDYEFSSQVFQTAKKLQKDDKVQEALLPAFFLLNRYCARRPQDASGLHLLALVCERLGHLSLGEELVERTIAILETAYEETEDPEVELRYTIANATLGRIKLSQGVYAESATFFESALGLLVEKEDGENGLIRPLKVQAQLGLGLAHFFQDNLEEALGHLENGLAIAGEDPVLRGQVTIVLAQTLWAIGTDEAKEIAKTRLLECIASDPENLAAINTLAGMGILTNDDGLVDAALSEILALSLDQKHCLDPQRHVDYLLIQHHLAQGATGDAMSIAQHSVKAEPASLGQRNRLASLIVQSGKRDEKGNNTGASASALALLSEGLSGDVDAATVALSIQAVARASKEQAKENKNKADEGDGDGKGMQDALRKAQRAIMMRPSEMRGWQTLAYVRARMS</sequence>
<evidence type="ECO:0000256" key="1">
    <source>
        <dbReference type="ARBA" id="ARBA00022737"/>
    </source>
</evidence>
<evidence type="ECO:0000256" key="2">
    <source>
        <dbReference type="ARBA" id="ARBA00022803"/>
    </source>
</evidence>
<dbReference type="SUPFAM" id="SSF48452">
    <property type="entry name" value="TPR-like"/>
    <property type="match status" value="5"/>
</dbReference>
<dbReference type="InParanoid" id="A0A409XFG0"/>
<feature type="repeat" description="TPR" evidence="3">
    <location>
        <begin position="664"/>
        <end position="697"/>
    </location>
</feature>
<gene>
    <name evidence="5" type="ORF">CVT25_012210</name>
</gene>
<evidence type="ECO:0000256" key="4">
    <source>
        <dbReference type="SAM" id="MobiDB-lite"/>
    </source>
</evidence>
<name>A0A409XFG0_PSICY</name>
<feature type="repeat" description="TPR" evidence="3">
    <location>
        <begin position="38"/>
        <end position="71"/>
    </location>
</feature>
<dbReference type="SMART" id="SM00028">
    <property type="entry name" value="TPR"/>
    <property type="match status" value="14"/>
</dbReference>
<dbReference type="InterPro" id="IPR011990">
    <property type="entry name" value="TPR-like_helical_dom_sf"/>
</dbReference>
<feature type="repeat" description="TPR" evidence="3">
    <location>
        <begin position="980"/>
        <end position="1013"/>
    </location>
</feature>
<dbReference type="InterPro" id="IPR039226">
    <property type="entry name" value="Ski3/TTC37"/>
</dbReference>
<evidence type="ECO:0008006" key="7">
    <source>
        <dbReference type="Google" id="ProtNLM"/>
    </source>
</evidence>